<evidence type="ECO:0000259" key="6">
    <source>
        <dbReference type="PROSITE" id="PS51656"/>
    </source>
</evidence>
<dbReference type="Gene3D" id="3.30.450.20">
    <property type="entry name" value="PAS domain"/>
    <property type="match status" value="1"/>
</dbReference>
<accession>A0A267MF56</accession>
<keyword evidence="8" id="KW-1185">Reference proteome</keyword>
<dbReference type="Proteomes" id="UP000216024">
    <property type="component" value="Unassembled WGS sequence"/>
</dbReference>
<sequence length="566" mass="64406">MNILNFSKANCKNCYKCLRSCPVKAIKIKNEQAEIVSEKCIGCGNCFRVCPQNARKIKSDLEKVKDAIKDGKKVIASVAPSYVGAFNMKTVGQFATGLLKLGFSIVEETAIGAEIVSEIYKNKIEKNDKRIHITTCCPAANDLIENYYPKLVDFMLPVVSPMIAHGKIIKEKHGRDSYVVFIGPCIAKKLEAVDFRHNDTVDAVITFDELEEWFHNNKIELDHLDESDFNKGSFKRGRAYPLESVLNDENVSREYEILKVSGIENCIETLESIENNYLDKVCLEINTCNGSCIKGPAMTGKNFYKVKNAVKDYVNEAKEKETFENFNCKNFNKKFLDKSPMKKEASEEDINEILRKIGKYEKNDELNCGGCGYNTCREKAQAVYEGMAELNMCLPFMRSKAEGLTNVIFEHSPNGIILINNDLKIKELNNKAEKLFHIKAHEVKNKPVQVILEDELFRRVLNTKESIIGKKIYYKEYNIVLFQSIIYLEKENILLAIMTNITEEEKHKQELTLVKENTIDAAQKVIEKQMRVAQEIASLLGETTAETKGILTKLKKIVLQENGDYR</sequence>
<evidence type="ECO:0000256" key="4">
    <source>
        <dbReference type="ARBA" id="ARBA00023014"/>
    </source>
</evidence>
<dbReference type="Pfam" id="PF04060">
    <property type="entry name" value="FeS"/>
    <property type="match status" value="1"/>
</dbReference>
<feature type="domain" description="4Fe-4S ferredoxin-type" evidence="5">
    <location>
        <begin position="2"/>
        <end position="30"/>
    </location>
</feature>
<dbReference type="SUPFAM" id="SSF55785">
    <property type="entry name" value="PYP-like sensor domain (PAS domain)"/>
    <property type="match status" value="1"/>
</dbReference>
<dbReference type="Gene3D" id="3.40.950.10">
    <property type="entry name" value="Fe-only Hydrogenase (Larger Subunit), Chain L, domain 3"/>
    <property type="match status" value="1"/>
</dbReference>
<dbReference type="InterPro" id="IPR017896">
    <property type="entry name" value="4Fe4S_Fe-S-bd"/>
</dbReference>
<dbReference type="PROSITE" id="PS51656">
    <property type="entry name" value="4FE4S"/>
    <property type="match status" value="1"/>
</dbReference>
<name>A0A267MF56_9FIRM</name>
<dbReference type="SUPFAM" id="SSF54862">
    <property type="entry name" value="4Fe-4S ferredoxins"/>
    <property type="match status" value="1"/>
</dbReference>
<dbReference type="PROSITE" id="PS00198">
    <property type="entry name" value="4FE4S_FER_1"/>
    <property type="match status" value="1"/>
</dbReference>
<keyword evidence="3" id="KW-0408">Iron</keyword>
<feature type="domain" description="4Fe-4S" evidence="6">
    <location>
        <begin position="349"/>
        <end position="410"/>
    </location>
</feature>
<evidence type="ECO:0000259" key="5">
    <source>
        <dbReference type="PROSITE" id="PS51379"/>
    </source>
</evidence>
<dbReference type="NCBIfam" id="TIGR00229">
    <property type="entry name" value="sensory_box"/>
    <property type="match status" value="1"/>
</dbReference>
<evidence type="ECO:0000256" key="2">
    <source>
        <dbReference type="ARBA" id="ARBA00022723"/>
    </source>
</evidence>
<gene>
    <name evidence="7" type="ORF">CCE28_16365</name>
</gene>
<dbReference type="PANTHER" id="PTHR11615">
    <property type="entry name" value="NITRATE, FORMATE, IRON DEHYDROGENASE"/>
    <property type="match status" value="1"/>
</dbReference>
<dbReference type="SMART" id="SM00091">
    <property type="entry name" value="PAS"/>
    <property type="match status" value="1"/>
</dbReference>
<keyword evidence="2" id="KW-0479">Metal-binding</keyword>
<evidence type="ECO:0000256" key="1">
    <source>
        <dbReference type="ARBA" id="ARBA00022485"/>
    </source>
</evidence>
<dbReference type="Pfam" id="PF13188">
    <property type="entry name" value="PAS_8"/>
    <property type="match status" value="1"/>
</dbReference>
<dbReference type="RefSeq" id="WP_095134813.1">
    <property type="nucleotide sequence ID" value="NZ_NIBG01000018.1"/>
</dbReference>
<reference evidence="7 8" key="1">
    <citation type="submission" date="2017-06" db="EMBL/GenBank/DDBJ databases">
        <title>Draft genome sequence of anaerobic fermentative bacterium Anaeromicrobium sediminis DY2726D isolated from West Pacific Ocean sediments.</title>
        <authorList>
            <person name="Zeng X."/>
        </authorList>
    </citation>
    <scope>NUCLEOTIDE SEQUENCE [LARGE SCALE GENOMIC DNA]</scope>
    <source>
        <strain evidence="7 8">DY2726D</strain>
    </source>
</reference>
<dbReference type="InterPro" id="IPR009016">
    <property type="entry name" value="Fe_hydrogenase"/>
</dbReference>
<dbReference type="AlphaFoldDB" id="A0A267MF56"/>
<dbReference type="InterPro" id="IPR007202">
    <property type="entry name" value="4Fe-4S_dom"/>
</dbReference>
<dbReference type="Gene3D" id="3.30.70.20">
    <property type="match status" value="1"/>
</dbReference>
<proteinExistence type="predicted"/>
<evidence type="ECO:0000313" key="7">
    <source>
        <dbReference type="EMBL" id="PAB58211.1"/>
    </source>
</evidence>
<comment type="caution">
    <text evidence="7">The sequence shown here is derived from an EMBL/GenBank/DDBJ whole genome shotgun (WGS) entry which is preliminary data.</text>
</comment>
<dbReference type="InterPro" id="IPR035965">
    <property type="entry name" value="PAS-like_dom_sf"/>
</dbReference>
<keyword evidence="4" id="KW-0411">Iron-sulfur</keyword>
<dbReference type="Gene3D" id="1.10.15.40">
    <property type="entry name" value="Electron transport complex subunit B, putative Fe-S cluster"/>
    <property type="match status" value="1"/>
</dbReference>
<dbReference type="InterPro" id="IPR017900">
    <property type="entry name" value="4Fe4S_Fe_S_CS"/>
</dbReference>
<dbReference type="Pfam" id="PF02906">
    <property type="entry name" value="Fe_hyd_lg_C"/>
    <property type="match status" value="2"/>
</dbReference>
<dbReference type="Pfam" id="PF13237">
    <property type="entry name" value="Fer4_10"/>
    <property type="match status" value="1"/>
</dbReference>
<dbReference type="EMBL" id="NIBG01000018">
    <property type="protein sequence ID" value="PAB58211.1"/>
    <property type="molecule type" value="Genomic_DNA"/>
</dbReference>
<dbReference type="InterPro" id="IPR050340">
    <property type="entry name" value="Cytosolic_Fe-S_CAF"/>
</dbReference>
<dbReference type="GO" id="GO:0046872">
    <property type="term" value="F:metal ion binding"/>
    <property type="evidence" value="ECO:0007669"/>
    <property type="project" value="UniProtKB-KW"/>
</dbReference>
<dbReference type="InterPro" id="IPR000014">
    <property type="entry name" value="PAS"/>
</dbReference>
<dbReference type="InterPro" id="IPR004108">
    <property type="entry name" value="Fe_hydrogenase_lsu_C"/>
</dbReference>
<dbReference type="CDD" id="cd00130">
    <property type="entry name" value="PAS"/>
    <property type="match status" value="1"/>
</dbReference>
<organism evidence="7 8">
    <name type="scientific">Anaeromicrobium sediminis</name>
    <dbReference type="NCBI Taxonomy" id="1478221"/>
    <lineage>
        <taxon>Bacteria</taxon>
        <taxon>Bacillati</taxon>
        <taxon>Bacillota</taxon>
        <taxon>Clostridia</taxon>
        <taxon>Peptostreptococcales</taxon>
        <taxon>Thermotaleaceae</taxon>
        <taxon>Anaeromicrobium</taxon>
    </lineage>
</organism>
<dbReference type="GO" id="GO:0051539">
    <property type="term" value="F:4 iron, 4 sulfur cluster binding"/>
    <property type="evidence" value="ECO:0007669"/>
    <property type="project" value="UniProtKB-KW"/>
</dbReference>
<dbReference type="PROSITE" id="PS51379">
    <property type="entry name" value="4FE4S_FER_2"/>
    <property type="match status" value="2"/>
</dbReference>
<dbReference type="SUPFAM" id="SSF53920">
    <property type="entry name" value="Fe-only hydrogenase"/>
    <property type="match status" value="1"/>
</dbReference>
<evidence type="ECO:0000256" key="3">
    <source>
        <dbReference type="ARBA" id="ARBA00023004"/>
    </source>
</evidence>
<evidence type="ECO:0000313" key="8">
    <source>
        <dbReference type="Proteomes" id="UP000216024"/>
    </source>
</evidence>
<dbReference type="OrthoDB" id="9798098at2"/>
<feature type="domain" description="4Fe-4S ferredoxin-type" evidence="5">
    <location>
        <begin position="31"/>
        <end position="60"/>
    </location>
</feature>
<protein>
    <submittedName>
        <fullName evidence="7">Hydrogenase</fullName>
    </submittedName>
</protein>
<keyword evidence="1" id="KW-0004">4Fe-4S</keyword>